<dbReference type="EMBL" id="FOAA01000005">
    <property type="protein sequence ID" value="SEK81355.1"/>
    <property type="molecule type" value="Genomic_DNA"/>
</dbReference>
<keyword evidence="2" id="KW-0413">Isomerase</keyword>
<sequence>MKTRYQDIAAYDTKDGSEIRELMHPRLHGDGAQSLAEALVHVGACTTLHRHPVTEEIYHFTQGGGMMQMGSEEFPVTTGDTVRIPPGTAHRVRNTGNVPMRILCACTPAYSHEDTELLE</sequence>
<dbReference type="Proteomes" id="UP000199256">
    <property type="component" value="Unassembled WGS sequence"/>
</dbReference>
<dbReference type="PANTHER" id="PTHR36114">
    <property type="entry name" value="16.7 KDA PROTEIN IN WHIE LOCUS"/>
    <property type="match status" value="1"/>
</dbReference>
<dbReference type="Pfam" id="PF07883">
    <property type="entry name" value="Cupin_2"/>
    <property type="match status" value="1"/>
</dbReference>
<dbReference type="InterPro" id="IPR013096">
    <property type="entry name" value="Cupin_2"/>
</dbReference>
<dbReference type="RefSeq" id="WP_090252354.1">
    <property type="nucleotide sequence ID" value="NZ_FOAA01000005.1"/>
</dbReference>
<evidence type="ECO:0000259" key="1">
    <source>
        <dbReference type="Pfam" id="PF07883"/>
    </source>
</evidence>
<organism evidence="2 3">
    <name type="scientific">Ectothiorhodospira marina</name>
    <dbReference type="NCBI Taxonomy" id="1396821"/>
    <lineage>
        <taxon>Bacteria</taxon>
        <taxon>Pseudomonadati</taxon>
        <taxon>Pseudomonadota</taxon>
        <taxon>Gammaproteobacteria</taxon>
        <taxon>Chromatiales</taxon>
        <taxon>Ectothiorhodospiraceae</taxon>
        <taxon>Ectothiorhodospira</taxon>
    </lineage>
</organism>
<dbReference type="InterPro" id="IPR011051">
    <property type="entry name" value="RmlC_Cupin_sf"/>
</dbReference>
<dbReference type="GO" id="GO:0016853">
    <property type="term" value="F:isomerase activity"/>
    <property type="evidence" value="ECO:0007669"/>
    <property type="project" value="UniProtKB-KW"/>
</dbReference>
<dbReference type="AlphaFoldDB" id="A0A1H7K620"/>
<dbReference type="OrthoDB" id="9180677at2"/>
<dbReference type="PANTHER" id="PTHR36114:SF4">
    <property type="entry name" value="CUPIN 2 CONSERVED BARREL DOMAIN-CONTAINING PROTEIN"/>
    <property type="match status" value="1"/>
</dbReference>
<feature type="domain" description="Cupin type-2" evidence="1">
    <location>
        <begin position="40"/>
        <end position="105"/>
    </location>
</feature>
<dbReference type="InterPro" id="IPR014710">
    <property type="entry name" value="RmlC-like_jellyroll"/>
</dbReference>
<dbReference type="SUPFAM" id="SSF51182">
    <property type="entry name" value="RmlC-like cupins"/>
    <property type="match status" value="1"/>
</dbReference>
<evidence type="ECO:0000313" key="3">
    <source>
        <dbReference type="Proteomes" id="UP000199256"/>
    </source>
</evidence>
<name>A0A1H7K620_9GAMM</name>
<keyword evidence="3" id="KW-1185">Reference proteome</keyword>
<proteinExistence type="predicted"/>
<dbReference type="Gene3D" id="2.60.120.10">
    <property type="entry name" value="Jelly Rolls"/>
    <property type="match status" value="1"/>
</dbReference>
<dbReference type="CDD" id="cd02214">
    <property type="entry name" value="cupin_MJ1618"/>
    <property type="match status" value="1"/>
</dbReference>
<gene>
    <name evidence="2" type="ORF">SAMN05444515_105122</name>
</gene>
<protein>
    <submittedName>
        <fullName evidence="2">Mannose-6-phosphate isomerase, cupin superfamily</fullName>
    </submittedName>
</protein>
<dbReference type="STRING" id="1396821.SAMN05444515_105122"/>
<evidence type="ECO:0000313" key="2">
    <source>
        <dbReference type="EMBL" id="SEK81355.1"/>
    </source>
</evidence>
<reference evidence="3" key="1">
    <citation type="submission" date="2016-10" db="EMBL/GenBank/DDBJ databases">
        <authorList>
            <person name="Varghese N."/>
            <person name="Submissions S."/>
        </authorList>
    </citation>
    <scope>NUCLEOTIDE SEQUENCE [LARGE SCALE GENOMIC DNA]</scope>
    <source>
        <strain evidence="3">DSM 241</strain>
    </source>
</reference>
<accession>A0A1H7K620</accession>
<dbReference type="InterPro" id="IPR052044">
    <property type="entry name" value="PKS_Associated_Protein"/>
</dbReference>